<keyword evidence="1" id="KW-0812">Transmembrane</keyword>
<proteinExistence type="predicted"/>
<dbReference type="PANTHER" id="PTHR43685:SF3">
    <property type="entry name" value="SLR2126 PROTEIN"/>
    <property type="match status" value="1"/>
</dbReference>
<dbReference type="InterPro" id="IPR001173">
    <property type="entry name" value="Glyco_trans_2-like"/>
</dbReference>
<dbReference type="InterPro" id="IPR029044">
    <property type="entry name" value="Nucleotide-diphossugar_trans"/>
</dbReference>
<dbReference type="PANTHER" id="PTHR43685">
    <property type="entry name" value="GLYCOSYLTRANSFERASE"/>
    <property type="match status" value="1"/>
</dbReference>
<reference evidence="3 4" key="1">
    <citation type="submission" date="2014-01" db="EMBL/GenBank/DDBJ databases">
        <authorList>
            <consortium name="DOE Joint Genome Institute"/>
            <person name="Anderson I."/>
            <person name="Huntemann M."/>
            <person name="Han J."/>
            <person name="Chen A."/>
            <person name="Kyrpides N."/>
            <person name="Mavromatis K."/>
            <person name="Markowitz V."/>
            <person name="Palaniappan K."/>
            <person name="Ivanova N."/>
            <person name="Schaumberg A."/>
            <person name="Pati A."/>
            <person name="Liolios K."/>
            <person name="Nordberg H.P."/>
            <person name="Cantor M.N."/>
            <person name="Hua S.X."/>
            <person name="Woyke T."/>
        </authorList>
    </citation>
    <scope>NUCLEOTIDE SEQUENCE [LARGE SCALE GENOMIC DNA]</scope>
    <source>
        <strain evidence="3 4">XH-48</strain>
    </source>
</reference>
<dbReference type="GeneID" id="25144283"/>
<accession>W0JMY9</accession>
<dbReference type="PATRIC" id="fig|797299.3.peg.489"/>
<keyword evidence="1" id="KW-0472">Membrane</keyword>
<keyword evidence="3" id="KW-0808">Transferase</keyword>
<protein>
    <submittedName>
        <fullName evidence="3">Glycosyl transferase family A</fullName>
    </submittedName>
</protein>
<dbReference type="Gene3D" id="3.90.550.10">
    <property type="entry name" value="Spore Coat Polysaccharide Biosynthesis Protein SpsA, Chain A"/>
    <property type="match status" value="1"/>
</dbReference>
<dbReference type="HOGENOM" id="CLU_025996_19_2_2"/>
<keyword evidence="1" id="KW-1133">Transmembrane helix</keyword>
<gene>
    <name evidence="3" type="ORF">HALLA_07250</name>
</gene>
<dbReference type="OrthoDB" id="324632at2157"/>
<sequence length="313" mass="35380">MKVSVVICTYAMERYDVFSECVESVLAQRYDPLETVIVVDGNDAVYDRVENDFGDHDDVVVHCNDENQGISYSRTKGAELADGEVVAFIDDDAVAEPDWIDELARVYEETDANAVGGHVAADWVTEKPDFFPAEFYWLVGCDERGMGEHMEELRNTYGSNISYRRDIFLNVGGYDQNTGRKGDRHIQAHEAPVCIRIANKYGTGVIYNTDAVVHHKLFDYRGEFRWLVFRSFWQGYSKRIMDLLLPEAAGDKNDYLKQLMLEFVPSRLRNLAISPSLPKVKQLVAIFVFTAAVGFGYLYGLSKSDASLIGEES</sequence>
<dbReference type="Proteomes" id="UP000019024">
    <property type="component" value="Chromosome"/>
</dbReference>
<dbReference type="AlphaFoldDB" id="W0JMY9"/>
<organism evidence="3 4">
    <name type="scientific">Halostagnicola larsenii XH-48</name>
    <dbReference type="NCBI Taxonomy" id="797299"/>
    <lineage>
        <taxon>Archaea</taxon>
        <taxon>Methanobacteriati</taxon>
        <taxon>Methanobacteriota</taxon>
        <taxon>Stenosarchaea group</taxon>
        <taxon>Halobacteria</taxon>
        <taxon>Halobacteriales</taxon>
        <taxon>Natrialbaceae</taxon>
        <taxon>Halostagnicola</taxon>
    </lineage>
</organism>
<dbReference type="InterPro" id="IPR050834">
    <property type="entry name" value="Glycosyltransf_2"/>
</dbReference>
<dbReference type="RefSeq" id="WP_049951885.1">
    <property type="nucleotide sequence ID" value="NZ_CP007055.1"/>
</dbReference>
<feature type="transmembrane region" description="Helical" evidence="1">
    <location>
        <begin position="283"/>
        <end position="301"/>
    </location>
</feature>
<dbReference type="KEGG" id="hlr:HALLA_07250"/>
<dbReference type="InterPro" id="IPR053553">
    <property type="entry name" value="GDP_glucuronosyltransferase"/>
</dbReference>
<evidence type="ECO:0000259" key="2">
    <source>
        <dbReference type="Pfam" id="PF00535"/>
    </source>
</evidence>
<dbReference type="Pfam" id="PF00535">
    <property type="entry name" value="Glycos_transf_2"/>
    <property type="match status" value="1"/>
</dbReference>
<dbReference type="EMBL" id="CP007055">
    <property type="protein sequence ID" value="AHF98676.1"/>
    <property type="molecule type" value="Genomic_DNA"/>
</dbReference>
<dbReference type="NCBIfam" id="NF041394">
    <property type="entry name" value="GtaseAglG_Halo"/>
    <property type="match status" value="1"/>
</dbReference>
<dbReference type="eggNOG" id="arCOG01387">
    <property type="taxonomic scope" value="Archaea"/>
</dbReference>
<feature type="domain" description="Glycosyltransferase 2-like" evidence="2">
    <location>
        <begin position="4"/>
        <end position="168"/>
    </location>
</feature>
<dbReference type="STRING" id="797299.HALLA_07250"/>
<evidence type="ECO:0000256" key="1">
    <source>
        <dbReference type="SAM" id="Phobius"/>
    </source>
</evidence>
<dbReference type="CDD" id="cd00761">
    <property type="entry name" value="Glyco_tranf_GTA_type"/>
    <property type="match status" value="1"/>
</dbReference>
<evidence type="ECO:0000313" key="4">
    <source>
        <dbReference type="Proteomes" id="UP000019024"/>
    </source>
</evidence>
<name>W0JMY9_9EURY</name>
<dbReference type="SUPFAM" id="SSF53448">
    <property type="entry name" value="Nucleotide-diphospho-sugar transferases"/>
    <property type="match status" value="1"/>
</dbReference>
<keyword evidence="4" id="KW-1185">Reference proteome</keyword>
<dbReference type="GO" id="GO:0016740">
    <property type="term" value="F:transferase activity"/>
    <property type="evidence" value="ECO:0007669"/>
    <property type="project" value="UniProtKB-KW"/>
</dbReference>
<evidence type="ECO:0000313" key="3">
    <source>
        <dbReference type="EMBL" id="AHF98676.1"/>
    </source>
</evidence>